<feature type="domain" description="Thiopeptide-type bacteriocin biosynthesis" evidence="1">
    <location>
        <begin position="6"/>
        <end position="242"/>
    </location>
</feature>
<reference evidence="2 3" key="1">
    <citation type="submission" date="2019-10" db="EMBL/GenBank/DDBJ databases">
        <title>Whole genome shotgun sequence of Acrocarpospora pleiomorpha NBRC 16267.</title>
        <authorList>
            <person name="Ichikawa N."/>
            <person name="Kimura A."/>
            <person name="Kitahashi Y."/>
            <person name="Komaki H."/>
            <person name="Oguchi A."/>
        </authorList>
    </citation>
    <scope>NUCLEOTIDE SEQUENCE [LARGE SCALE GENOMIC DNA]</scope>
    <source>
        <strain evidence="2 3">NBRC 16267</strain>
    </source>
</reference>
<evidence type="ECO:0000313" key="2">
    <source>
        <dbReference type="EMBL" id="GES22172.1"/>
    </source>
</evidence>
<protein>
    <recommendedName>
        <fullName evidence="1">Thiopeptide-type bacteriocin biosynthesis domain-containing protein</fullName>
    </recommendedName>
</protein>
<dbReference type="AlphaFoldDB" id="A0A5M3XMN9"/>
<proteinExistence type="predicted"/>
<name>A0A5M3XMN9_9ACTN</name>
<dbReference type="Pfam" id="PF14028">
    <property type="entry name" value="Lant_dehydr_C"/>
    <property type="match status" value="1"/>
</dbReference>
<evidence type="ECO:0000313" key="3">
    <source>
        <dbReference type="Proteomes" id="UP000377595"/>
    </source>
</evidence>
<comment type="caution">
    <text evidence="2">The sequence shown here is derived from an EMBL/GenBank/DDBJ whole genome shotgun (WGS) entry which is preliminary data.</text>
</comment>
<dbReference type="Proteomes" id="UP000377595">
    <property type="component" value="Unassembled WGS sequence"/>
</dbReference>
<sequence>MEETPWAQVNIIYRAQDRTDREREALAHLVPALAAAEASGLLSRWFFIRKRHWRIRYLPVEGAADQALAHLTAGVQWAHGSYEPEVHAFGGPSGIDAAHTLWHADSRNTLAYLACGGGDRRERSLVLCTAMMRAADLDLYEQGDVWARAAEHRPVHRADLPDRRTWDAFTVDVRLLLTGAANPDGAYADWLTAFQTTGMTLTGLTHEGTLTRGIRAVIAHHVLFHWNRLGLTAQSQGMIALAAKEAIFRS</sequence>
<organism evidence="2 3">
    <name type="scientific">Acrocarpospora pleiomorpha</name>
    <dbReference type="NCBI Taxonomy" id="90975"/>
    <lineage>
        <taxon>Bacteria</taxon>
        <taxon>Bacillati</taxon>
        <taxon>Actinomycetota</taxon>
        <taxon>Actinomycetes</taxon>
        <taxon>Streptosporangiales</taxon>
        <taxon>Streptosporangiaceae</taxon>
        <taxon>Acrocarpospora</taxon>
    </lineage>
</organism>
<dbReference type="NCBIfam" id="TIGR03891">
    <property type="entry name" value="thiopep_ocin"/>
    <property type="match status" value="1"/>
</dbReference>
<dbReference type="OrthoDB" id="4678170at2"/>
<gene>
    <name evidence="2" type="ORF">Aple_050690</name>
</gene>
<evidence type="ECO:0000259" key="1">
    <source>
        <dbReference type="Pfam" id="PF14028"/>
    </source>
</evidence>
<accession>A0A5M3XMN9</accession>
<dbReference type="InterPro" id="IPR023809">
    <property type="entry name" value="Thiopep_bacteriocin_synth_dom"/>
</dbReference>
<dbReference type="RefSeq" id="WP_155347121.1">
    <property type="nucleotide sequence ID" value="NZ_BAAAHM010000016.1"/>
</dbReference>
<dbReference type="EMBL" id="BLAF01000028">
    <property type="protein sequence ID" value="GES22172.1"/>
    <property type="molecule type" value="Genomic_DNA"/>
</dbReference>
<keyword evidence="3" id="KW-1185">Reference proteome</keyword>